<dbReference type="Pfam" id="PF02585">
    <property type="entry name" value="PIG-L"/>
    <property type="match status" value="1"/>
</dbReference>
<evidence type="ECO:0000256" key="3">
    <source>
        <dbReference type="SAM" id="Phobius"/>
    </source>
</evidence>
<evidence type="ECO:0000313" key="5">
    <source>
        <dbReference type="Proteomes" id="UP001628156"/>
    </source>
</evidence>
<evidence type="ECO:0000256" key="1">
    <source>
        <dbReference type="ARBA" id="ARBA00006066"/>
    </source>
</evidence>
<proteinExistence type="inferred from homology"/>
<dbReference type="EMBL" id="BAAFRS010000353">
    <property type="protein sequence ID" value="GAB1227742.1"/>
    <property type="molecule type" value="Genomic_DNA"/>
</dbReference>
<dbReference type="PANTHER" id="PTHR12993">
    <property type="entry name" value="N-ACETYLGLUCOSAMINYL-PHOSPHATIDYLINOSITOL DE-N-ACETYLASE-RELATED"/>
    <property type="match status" value="1"/>
</dbReference>
<reference evidence="4 5" key="1">
    <citation type="journal article" date="2019" name="PLoS Negl. Trop. Dis.">
        <title>Whole genome sequencing of Entamoeba nuttalli reveals mammalian host-related molecular signatures and a novel octapeptide-repeat surface protein.</title>
        <authorList>
            <person name="Tanaka M."/>
            <person name="Makiuchi T."/>
            <person name="Komiyama T."/>
            <person name="Shiina T."/>
            <person name="Osaki K."/>
            <person name="Tachibana H."/>
        </authorList>
    </citation>
    <scope>NUCLEOTIDE SEQUENCE [LARGE SCALE GENOMIC DNA]</scope>
    <source>
        <strain evidence="4 5">P19-061405</strain>
    </source>
</reference>
<evidence type="ECO:0000313" key="4">
    <source>
        <dbReference type="EMBL" id="GAB1227742.1"/>
    </source>
</evidence>
<dbReference type="Proteomes" id="UP001628156">
    <property type="component" value="Unassembled WGS sequence"/>
</dbReference>
<keyword evidence="3" id="KW-0472">Membrane</keyword>
<keyword evidence="3" id="KW-1133">Transmembrane helix</keyword>
<comment type="similarity">
    <text evidence="1">Belongs to the PIGL family.</text>
</comment>
<keyword evidence="5" id="KW-1185">Reference proteome</keyword>
<dbReference type="InterPro" id="IPR024078">
    <property type="entry name" value="LmbE-like_dom_sf"/>
</dbReference>
<evidence type="ECO:0000256" key="2">
    <source>
        <dbReference type="ARBA" id="ARBA00012176"/>
    </source>
</evidence>
<sequence length="237" mass="27713">MSSTTIIICVILAIIIILIESWCHKAVKKQLKIRDPVLFLFAHADDDAMFFIPTIEYLKQNLIPFGMFLFSSNPIRKKEFENAAKFHKCENITICDPTKYPDGFEYHWDIMEMAKDVAELIQKENIQTIITFDKKGVSGHPNHININAALPMIHTFCPHVSIYTLKSKNIIRKYSHTIDCICSFFEKDDEHTLFTVLDSNEYATSSMKLYPSQFVWFRHIYLAFSTYTKLNQLVEYY</sequence>
<accession>A0ABQ0DY13</accession>
<protein>
    <recommendedName>
        <fullName evidence="2">N-acetylglucosaminylphosphatidylinositol deacetylase</fullName>
        <ecNumber evidence="2">3.5.1.89</ecNumber>
    </recommendedName>
</protein>
<comment type="caution">
    <text evidence="4">The sequence shown here is derived from an EMBL/GenBank/DDBJ whole genome shotgun (WGS) entry which is preliminary data.</text>
</comment>
<dbReference type="EC" id="3.5.1.89" evidence="2"/>
<dbReference type="SUPFAM" id="SSF102588">
    <property type="entry name" value="LmbE-like"/>
    <property type="match status" value="1"/>
</dbReference>
<organism evidence="4 5">
    <name type="scientific">Entamoeba nuttalli</name>
    <dbReference type="NCBI Taxonomy" id="412467"/>
    <lineage>
        <taxon>Eukaryota</taxon>
        <taxon>Amoebozoa</taxon>
        <taxon>Evosea</taxon>
        <taxon>Archamoebae</taxon>
        <taxon>Mastigamoebida</taxon>
        <taxon>Entamoebidae</taxon>
        <taxon>Entamoeba</taxon>
    </lineage>
</organism>
<dbReference type="Gene3D" id="3.40.50.10320">
    <property type="entry name" value="LmbE-like"/>
    <property type="match status" value="1"/>
</dbReference>
<dbReference type="PANTHER" id="PTHR12993:SF11">
    <property type="entry name" value="N-ACETYLGLUCOSAMINYL-PHOSPHATIDYLINOSITOL DE-N-ACETYLASE"/>
    <property type="match status" value="1"/>
</dbReference>
<feature type="transmembrane region" description="Helical" evidence="3">
    <location>
        <begin position="6"/>
        <end position="23"/>
    </location>
</feature>
<keyword evidence="3" id="KW-0812">Transmembrane</keyword>
<name>A0ABQ0DY13_9EUKA</name>
<dbReference type="InterPro" id="IPR003737">
    <property type="entry name" value="GlcNAc_PI_deacetylase-related"/>
</dbReference>
<gene>
    <name evidence="4" type="ORF">ENUP19_0353G0042</name>
</gene>